<dbReference type="PANTHER" id="PTHR31793:SF24">
    <property type="entry name" value="LONG-CHAIN ACYL-COA THIOESTERASE FADM"/>
    <property type="match status" value="1"/>
</dbReference>
<name>K6WEA1_9ACTN</name>
<reference evidence="1 2" key="1">
    <citation type="submission" date="2012-08" db="EMBL/GenBank/DDBJ databases">
        <title>Whole genome shotgun sequence of Gordonia rhizosphera NBRC 16068.</title>
        <authorList>
            <person name="Takarada H."/>
            <person name="Isaki S."/>
            <person name="Hosoyama A."/>
            <person name="Tsuchikane K."/>
            <person name="Katsumata H."/>
            <person name="Baba S."/>
            <person name="Ohji S."/>
            <person name="Yamazaki S."/>
            <person name="Fujita N."/>
        </authorList>
    </citation>
    <scope>NUCLEOTIDE SEQUENCE [LARGE SCALE GENOMIC DNA]</scope>
    <source>
        <strain evidence="1 2">NBRC 16068</strain>
    </source>
</reference>
<dbReference type="STRING" id="1108045.GORHZ_104_00470"/>
<dbReference type="InterPro" id="IPR029069">
    <property type="entry name" value="HotDog_dom_sf"/>
</dbReference>
<dbReference type="EMBL" id="BAHC01000104">
    <property type="protein sequence ID" value="GAB90517.1"/>
    <property type="molecule type" value="Genomic_DNA"/>
</dbReference>
<dbReference type="CDD" id="cd00586">
    <property type="entry name" value="4HBT"/>
    <property type="match status" value="1"/>
</dbReference>
<protein>
    <recommendedName>
        <fullName evidence="3">Thioesterase</fullName>
    </recommendedName>
</protein>
<evidence type="ECO:0008006" key="3">
    <source>
        <dbReference type="Google" id="ProtNLM"/>
    </source>
</evidence>
<accession>K6WEA1</accession>
<dbReference type="InterPro" id="IPR050563">
    <property type="entry name" value="4-hydroxybenzoyl-CoA_TE"/>
</dbReference>
<gene>
    <name evidence="1" type="ORF">GORHZ_104_00470</name>
</gene>
<dbReference type="RefSeq" id="WP_006333344.1">
    <property type="nucleotide sequence ID" value="NZ_BAHC01000104.1"/>
</dbReference>
<dbReference type="Pfam" id="PF13279">
    <property type="entry name" value="4HBT_2"/>
    <property type="match status" value="1"/>
</dbReference>
<dbReference type="Proteomes" id="UP000008363">
    <property type="component" value="Unassembled WGS sequence"/>
</dbReference>
<organism evidence="1 2">
    <name type="scientific">Gordonia rhizosphera NBRC 16068</name>
    <dbReference type="NCBI Taxonomy" id="1108045"/>
    <lineage>
        <taxon>Bacteria</taxon>
        <taxon>Bacillati</taxon>
        <taxon>Actinomycetota</taxon>
        <taxon>Actinomycetes</taxon>
        <taxon>Mycobacteriales</taxon>
        <taxon>Gordoniaceae</taxon>
        <taxon>Gordonia</taxon>
    </lineage>
</organism>
<evidence type="ECO:0000313" key="1">
    <source>
        <dbReference type="EMBL" id="GAB90517.1"/>
    </source>
</evidence>
<dbReference type="GO" id="GO:0047617">
    <property type="term" value="F:fatty acyl-CoA hydrolase activity"/>
    <property type="evidence" value="ECO:0007669"/>
    <property type="project" value="TreeGrafter"/>
</dbReference>
<keyword evidence="2" id="KW-1185">Reference proteome</keyword>
<sequence>MADQHLEMALQLRWGDMDINNHINNVQFARLFEEGRVRSFATWLPDRPADYSMVVARQDIVFTATLDYGLDPVTVRTCVGRVGTASFTMVLTLIDPTGQTCAVAETTMVSVDEVGRPRAIPDAVREVIAAHQVSGAGLPVRN</sequence>
<dbReference type="PANTHER" id="PTHR31793">
    <property type="entry name" value="4-HYDROXYBENZOYL-COA THIOESTERASE FAMILY MEMBER"/>
    <property type="match status" value="1"/>
</dbReference>
<evidence type="ECO:0000313" key="2">
    <source>
        <dbReference type="Proteomes" id="UP000008363"/>
    </source>
</evidence>
<dbReference type="SUPFAM" id="SSF54637">
    <property type="entry name" value="Thioesterase/thiol ester dehydrase-isomerase"/>
    <property type="match status" value="1"/>
</dbReference>
<comment type="caution">
    <text evidence="1">The sequence shown here is derived from an EMBL/GenBank/DDBJ whole genome shotgun (WGS) entry which is preliminary data.</text>
</comment>
<dbReference type="AlphaFoldDB" id="K6WEA1"/>
<proteinExistence type="predicted"/>
<dbReference type="Gene3D" id="3.10.129.10">
    <property type="entry name" value="Hotdog Thioesterase"/>
    <property type="match status" value="1"/>
</dbReference>
<dbReference type="eggNOG" id="COG0824">
    <property type="taxonomic scope" value="Bacteria"/>
</dbReference>